<organism evidence="2 3">
    <name type="scientific">Rhodoplanes tepidamans</name>
    <name type="common">Rhodoplanes cryptolactis</name>
    <dbReference type="NCBI Taxonomy" id="200616"/>
    <lineage>
        <taxon>Bacteria</taxon>
        <taxon>Pseudomonadati</taxon>
        <taxon>Pseudomonadota</taxon>
        <taxon>Alphaproteobacteria</taxon>
        <taxon>Hyphomicrobiales</taxon>
        <taxon>Nitrobacteraceae</taxon>
        <taxon>Rhodoplanes</taxon>
    </lineage>
</organism>
<proteinExistence type="predicted"/>
<dbReference type="InterPro" id="IPR045599">
    <property type="entry name" value="DUF6456"/>
</dbReference>
<gene>
    <name evidence="2" type="ORF">PQJ73_15230</name>
</gene>
<dbReference type="Pfam" id="PF20057">
    <property type="entry name" value="DUF6456"/>
    <property type="match status" value="1"/>
</dbReference>
<evidence type="ECO:0000313" key="3">
    <source>
        <dbReference type="Proteomes" id="UP001165652"/>
    </source>
</evidence>
<protein>
    <submittedName>
        <fullName evidence="2">DUF6456 domain-containing protein</fullName>
    </submittedName>
</protein>
<evidence type="ECO:0000313" key="2">
    <source>
        <dbReference type="EMBL" id="MDC7787043.1"/>
    </source>
</evidence>
<dbReference type="EMBL" id="JAQQLI010000023">
    <property type="protein sequence ID" value="MDC7787043.1"/>
    <property type="molecule type" value="Genomic_DNA"/>
</dbReference>
<name>A0ABT5JBZ2_RHOTP</name>
<reference evidence="2" key="2">
    <citation type="submission" date="2023-02" db="EMBL/GenBank/DDBJ databases">
        <authorList>
            <person name="Rayyan A."/>
            <person name="Meyer T."/>
            <person name="Kyndt J.A."/>
        </authorList>
    </citation>
    <scope>NUCLEOTIDE SEQUENCE</scope>
    <source>
        <strain evidence="2">DSM 9987</strain>
    </source>
</reference>
<accession>A0ABT5JBZ2</accession>
<feature type="domain" description="DUF6456" evidence="1">
    <location>
        <begin position="1"/>
        <end position="121"/>
    </location>
</feature>
<sequence length="145" mass="15166">RKGRDGRPMIEPVQVLAGERLRADFTFAQIGPRLSVDWSAPLAPGSAGGGGPAGMTDAVLAARQRLAAALRAAGTEFAGLLVDVCCFLKGLEDVERERGWPPRSAKVVLQLGLDRLARHYGLAAEARGRAGAPLRAWQADAAVGG</sequence>
<feature type="non-terminal residue" evidence="2">
    <location>
        <position position="1"/>
    </location>
</feature>
<keyword evidence="3" id="KW-1185">Reference proteome</keyword>
<evidence type="ECO:0000259" key="1">
    <source>
        <dbReference type="Pfam" id="PF20057"/>
    </source>
</evidence>
<dbReference type="Proteomes" id="UP001165652">
    <property type="component" value="Unassembled WGS sequence"/>
</dbReference>
<comment type="caution">
    <text evidence="2">The sequence shown here is derived from an EMBL/GenBank/DDBJ whole genome shotgun (WGS) entry which is preliminary data.</text>
</comment>
<dbReference type="RefSeq" id="WP_272777887.1">
    <property type="nucleotide sequence ID" value="NZ_JAQQLI010000023.1"/>
</dbReference>
<reference evidence="2" key="1">
    <citation type="journal article" date="2023" name="Microbiol Resour">
        <title>Genome Sequences of Rhodoplanes serenus and Two Thermotolerant Strains, Rhodoplanes tepidamans and 'Rhodoplanes cryptolactis,' Further Refine the Genus.</title>
        <authorList>
            <person name="Rayyan A.A."/>
            <person name="Kyndt J.A."/>
        </authorList>
    </citation>
    <scope>NUCLEOTIDE SEQUENCE</scope>
    <source>
        <strain evidence="2">DSM 9987</strain>
    </source>
</reference>